<protein>
    <submittedName>
        <fullName evidence="1">DUF481 domain-containing protein</fullName>
    </submittedName>
</protein>
<organism evidence="1">
    <name type="scientific">Caldithrix abyssi</name>
    <dbReference type="NCBI Taxonomy" id="187145"/>
    <lineage>
        <taxon>Bacteria</taxon>
        <taxon>Pseudomonadati</taxon>
        <taxon>Calditrichota</taxon>
        <taxon>Calditrichia</taxon>
        <taxon>Calditrichales</taxon>
        <taxon>Calditrichaceae</taxon>
        <taxon>Caldithrix</taxon>
    </lineage>
</organism>
<name>A0A7V1LJX7_CALAY</name>
<dbReference type="Pfam" id="PF04338">
    <property type="entry name" value="DUF481"/>
    <property type="match status" value="1"/>
</dbReference>
<gene>
    <name evidence="1" type="ORF">ENJ10_01580</name>
</gene>
<dbReference type="Proteomes" id="UP000886005">
    <property type="component" value="Unassembled WGS sequence"/>
</dbReference>
<dbReference type="EMBL" id="DRLD01000042">
    <property type="protein sequence ID" value="HED09355.1"/>
    <property type="molecule type" value="Genomic_DNA"/>
</dbReference>
<dbReference type="InterPro" id="IPR007433">
    <property type="entry name" value="DUF481"/>
</dbReference>
<comment type="caution">
    <text evidence="1">The sequence shown here is derived from an EMBL/GenBank/DDBJ whole genome shotgun (WGS) entry which is preliminary data.</text>
</comment>
<dbReference type="AlphaFoldDB" id="A0A7V1LJX7"/>
<proteinExistence type="predicted"/>
<reference evidence="1" key="1">
    <citation type="journal article" date="2020" name="mSystems">
        <title>Genome- and Community-Level Interaction Insights into Carbon Utilization and Element Cycling Functions of Hydrothermarchaeota in Hydrothermal Sediment.</title>
        <authorList>
            <person name="Zhou Z."/>
            <person name="Liu Y."/>
            <person name="Xu W."/>
            <person name="Pan J."/>
            <person name="Luo Z.H."/>
            <person name="Li M."/>
        </authorList>
    </citation>
    <scope>NUCLEOTIDE SEQUENCE [LARGE SCALE GENOMIC DNA]</scope>
    <source>
        <strain evidence="1">HyVt-456</strain>
    </source>
</reference>
<accession>A0A7V1LJX7</accession>
<sequence>MKLKRIWLFPLVLTALLPLRGQVNIERFVAGVDSSAFLSASQLNIEYKKGNVDFQQISLEHLSRWRLEKQSFLVIYKGELVWENGRRFVAEMLLHGRYMHRLTKSVYGELFLQSDFNKARLLDSRSLGGAGFRLPGAWGMKNMTLGLSLFFEHEEYGLPSSARHAPRTEAWRGNGYISLAHEIREGLKASFSAYVQPDVSDAGDLKAIAALALDIGITEKWSIALTGDGRYDSRPPDGIREWDVNLDVGINWMIR</sequence>
<evidence type="ECO:0000313" key="1">
    <source>
        <dbReference type="EMBL" id="HED09355.1"/>
    </source>
</evidence>